<dbReference type="Proteomes" id="UP000264310">
    <property type="component" value="Unassembled WGS sequence"/>
</dbReference>
<accession>A0A371X4A8</accession>
<dbReference type="NCBIfam" id="NF008528">
    <property type="entry name" value="PRK11463.1-2"/>
    <property type="match status" value="1"/>
</dbReference>
<keyword evidence="4" id="KW-1185">Reference proteome</keyword>
<protein>
    <submittedName>
        <fullName evidence="3">Membrane protein FxsA</fullName>
    </submittedName>
</protein>
<evidence type="ECO:0000256" key="2">
    <source>
        <dbReference type="SAM" id="Phobius"/>
    </source>
</evidence>
<feature type="transmembrane region" description="Helical" evidence="2">
    <location>
        <begin position="28"/>
        <end position="48"/>
    </location>
</feature>
<dbReference type="PANTHER" id="PTHR35335">
    <property type="entry name" value="UPF0716 PROTEIN FXSA"/>
    <property type="match status" value="1"/>
</dbReference>
<sequence>MPLALIPFLLLVVPIVEIGVFIAVGQVIGLWPTIGCIILTAVIGSLLLRRQGLSTLNRIRSEIDAKRIPGQELVSGVMIAVAGVLLLTPGFVTDTLGFLLFIPAVRHSVYAFLKKRVVVMGPGQGFGARGTPTGYPRQPLDEGDLRRRPVQPDVVDLSGDEFKRRPDPSSPWNAEKGEGGRDDKPTLH</sequence>
<keyword evidence="2" id="KW-0472">Membrane</keyword>
<evidence type="ECO:0000313" key="4">
    <source>
        <dbReference type="Proteomes" id="UP000264310"/>
    </source>
</evidence>
<feature type="transmembrane region" description="Helical" evidence="2">
    <location>
        <begin position="69"/>
        <end position="89"/>
    </location>
</feature>
<dbReference type="RefSeq" id="WP_116682480.1">
    <property type="nucleotide sequence ID" value="NZ_QURL01000003.1"/>
</dbReference>
<keyword evidence="2" id="KW-0812">Transmembrane</keyword>
<evidence type="ECO:0000256" key="1">
    <source>
        <dbReference type="SAM" id="MobiDB-lite"/>
    </source>
</evidence>
<evidence type="ECO:0000313" key="3">
    <source>
        <dbReference type="EMBL" id="RFC64061.1"/>
    </source>
</evidence>
<keyword evidence="2" id="KW-1133">Transmembrane helix</keyword>
<feature type="compositionally biased region" description="Basic and acidic residues" evidence="1">
    <location>
        <begin position="175"/>
        <end position="188"/>
    </location>
</feature>
<organism evidence="3 4">
    <name type="scientific">Fulvimarina endophytica</name>
    <dbReference type="NCBI Taxonomy" id="2293836"/>
    <lineage>
        <taxon>Bacteria</taxon>
        <taxon>Pseudomonadati</taxon>
        <taxon>Pseudomonadota</taxon>
        <taxon>Alphaproteobacteria</taxon>
        <taxon>Hyphomicrobiales</taxon>
        <taxon>Aurantimonadaceae</taxon>
        <taxon>Fulvimarina</taxon>
    </lineage>
</organism>
<feature type="region of interest" description="Disordered" evidence="1">
    <location>
        <begin position="128"/>
        <end position="188"/>
    </location>
</feature>
<dbReference type="OrthoDB" id="9792788at2"/>
<reference evidence="3 4" key="1">
    <citation type="submission" date="2018-08" db="EMBL/GenBank/DDBJ databases">
        <title>Fulvimarina sp. 85, whole genome shotgun sequence.</title>
        <authorList>
            <person name="Tuo L."/>
        </authorList>
    </citation>
    <scope>NUCLEOTIDE SEQUENCE [LARGE SCALE GENOMIC DNA]</scope>
    <source>
        <strain evidence="3 4">85</strain>
    </source>
</reference>
<dbReference type="AlphaFoldDB" id="A0A371X4A8"/>
<comment type="caution">
    <text evidence="3">The sequence shown here is derived from an EMBL/GenBank/DDBJ whole genome shotgun (WGS) entry which is preliminary data.</text>
</comment>
<dbReference type="Pfam" id="PF04186">
    <property type="entry name" value="FxsA"/>
    <property type="match status" value="1"/>
</dbReference>
<dbReference type="PANTHER" id="PTHR35335:SF1">
    <property type="entry name" value="UPF0716 PROTEIN FXSA"/>
    <property type="match status" value="1"/>
</dbReference>
<dbReference type="GO" id="GO:0016020">
    <property type="term" value="C:membrane"/>
    <property type="evidence" value="ECO:0007669"/>
    <property type="project" value="InterPro"/>
</dbReference>
<gene>
    <name evidence="3" type="primary">fxsA</name>
    <name evidence="3" type="ORF">DYI37_06770</name>
</gene>
<dbReference type="InterPro" id="IPR007313">
    <property type="entry name" value="FxsA"/>
</dbReference>
<proteinExistence type="predicted"/>
<name>A0A371X4A8_9HYPH</name>
<dbReference type="EMBL" id="QURL01000003">
    <property type="protein sequence ID" value="RFC64061.1"/>
    <property type="molecule type" value="Genomic_DNA"/>
</dbReference>